<dbReference type="STRING" id="1338011.BD94_2068"/>
<evidence type="ECO:0000313" key="2">
    <source>
        <dbReference type="Proteomes" id="UP000028933"/>
    </source>
</evidence>
<name>A0A077EGZ7_9FLAO</name>
<dbReference type="GeneID" id="56683144"/>
<organism evidence="1 2">
    <name type="scientific">Elizabethkingia anophelis NUHP1</name>
    <dbReference type="NCBI Taxonomy" id="1338011"/>
    <lineage>
        <taxon>Bacteria</taxon>
        <taxon>Pseudomonadati</taxon>
        <taxon>Bacteroidota</taxon>
        <taxon>Flavobacteriia</taxon>
        <taxon>Flavobacteriales</taxon>
        <taxon>Weeksellaceae</taxon>
        <taxon>Elizabethkingia</taxon>
    </lineage>
</organism>
<dbReference type="Proteomes" id="UP000028933">
    <property type="component" value="Chromosome"/>
</dbReference>
<dbReference type="eggNOG" id="ENOG5033JZ1">
    <property type="taxonomic scope" value="Bacteria"/>
</dbReference>
<accession>A0A077EGZ7</accession>
<proteinExistence type="predicted"/>
<evidence type="ECO:0000313" key="1">
    <source>
        <dbReference type="EMBL" id="AIL45843.1"/>
    </source>
</evidence>
<dbReference type="KEGG" id="eao:BD94_2068"/>
<reference evidence="1" key="1">
    <citation type="journal article" date="2013" name="Lancet">
        <title>First case of E anophelis outbreak in an intensive-care unit.</title>
        <authorList>
            <person name="Teo J."/>
            <person name="Tan S.Y."/>
            <person name="Tay M."/>
            <person name="Ding Y."/>
            <person name="Kjelleberg S."/>
            <person name="Givskov M."/>
            <person name="Lin R.T."/>
            <person name="Yang L."/>
        </authorList>
    </citation>
    <scope>NUCLEOTIDE SEQUENCE [LARGE SCALE GENOMIC DNA]</scope>
    <source>
        <strain evidence="1">NUHP1</strain>
    </source>
</reference>
<dbReference type="AlphaFoldDB" id="A0A077EGZ7"/>
<dbReference type="RefSeq" id="WP_009084685.1">
    <property type="nucleotide sequence ID" value="NZ_CP007547.1"/>
</dbReference>
<protein>
    <submittedName>
        <fullName evidence="1">Uncharacterized protein</fullName>
    </submittedName>
</protein>
<sequence length="121" mass="14002">MSNIITGLFNNQRDYKKLETDLENSGFSNSDYIVYLNEDVNANYMASVVIKTDSDAEKAKQVFDQNNVLKVYWFENMTIDEAKSYENLKKEIDVRNKYQIHSFPDLKFKSSSEGMGSEVKS</sequence>
<dbReference type="HOGENOM" id="CLU_144071_0_0_10"/>
<dbReference type="EMBL" id="CP007547">
    <property type="protein sequence ID" value="AIL45843.1"/>
    <property type="molecule type" value="Genomic_DNA"/>
</dbReference>
<reference evidence="1" key="2">
    <citation type="journal article" date="2015" name="Genome Biol. Evol.">
        <title>Complete Genome Sequence and Transcriptomic Analysis of the Novel Pathogen Elizabethkingia anophelis in Response to Oxidative Stress.</title>
        <authorList>
            <person name="Li Y."/>
            <person name="Liu Y."/>
            <person name="Chew S.C."/>
            <person name="Tay M."/>
            <person name="Salido M.M."/>
            <person name="Teo J."/>
            <person name="Lauro F.M."/>
            <person name="Givskov M."/>
            <person name="Yang L."/>
        </authorList>
    </citation>
    <scope>NUCLEOTIDE SEQUENCE</scope>
    <source>
        <strain evidence="1">NUHP1</strain>
    </source>
</reference>
<gene>
    <name evidence="1" type="ORF">BD94_2068</name>
</gene>